<accession>A0A858SSR2</accession>
<feature type="chain" id="PRO_5032574803" evidence="1">
    <location>
        <begin position="21"/>
        <end position="123"/>
    </location>
</feature>
<feature type="signal peptide" evidence="1">
    <location>
        <begin position="1"/>
        <end position="20"/>
    </location>
</feature>
<keyword evidence="1" id="KW-0732">Signal</keyword>
<dbReference type="Proteomes" id="UP000503308">
    <property type="component" value="Chromosome"/>
</dbReference>
<evidence type="ECO:0000256" key="1">
    <source>
        <dbReference type="SAM" id="SignalP"/>
    </source>
</evidence>
<sequence length="123" mass="13239">MIRMSCLAVVALSAAAPLSAGQPLSESMVQCGALYTVAAGWVDRDGTREKLLDAAEAWAVSAEARAATEGRSDPAGYVDAMWPVKCSAWSQKHRAYVFTGDFRDWMSYCRALAKHENVPLPGS</sequence>
<keyword evidence="3" id="KW-1185">Reference proteome</keyword>
<evidence type="ECO:0000313" key="3">
    <source>
        <dbReference type="Proteomes" id="UP000503308"/>
    </source>
</evidence>
<dbReference type="EMBL" id="CP048788">
    <property type="protein sequence ID" value="QJF50631.1"/>
    <property type="molecule type" value="Genomic_DNA"/>
</dbReference>
<evidence type="ECO:0000313" key="2">
    <source>
        <dbReference type="EMBL" id="QJF50631.1"/>
    </source>
</evidence>
<gene>
    <name evidence="2" type="ORF">G3256_05390</name>
</gene>
<dbReference type="KEGG" id="rpon:G3256_05390"/>
<reference evidence="2 3" key="1">
    <citation type="submission" date="2020-02" db="EMBL/GenBank/DDBJ databases">
        <title>Genome sequence of Roseobacter ponti.</title>
        <authorList>
            <person name="Hollensteiner J."/>
            <person name="Schneider D."/>
            <person name="Poehlein A."/>
            <person name="Daniel R."/>
        </authorList>
    </citation>
    <scope>NUCLEOTIDE SEQUENCE [LARGE SCALE GENOMIC DNA]</scope>
    <source>
        <strain evidence="2 3">DSM 106830</strain>
    </source>
</reference>
<name>A0A858SSR2_9RHOB</name>
<dbReference type="AlphaFoldDB" id="A0A858SSR2"/>
<protein>
    <submittedName>
        <fullName evidence="2">Uncharacterized protein</fullName>
    </submittedName>
</protein>
<organism evidence="2 3">
    <name type="scientific">Roseobacter ponti</name>
    <dbReference type="NCBI Taxonomy" id="1891787"/>
    <lineage>
        <taxon>Bacteria</taxon>
        <taxon>Pseudomonadati</taxon>
        <taxon>Pseudomonadota</taxon>
        <taxon>Alphaproteobacteria</taxon>
        <taxon>Rhodobacterales</taxon>
        <taxon>Roseobacteraceae</taxon>
        <taxon>Roseobacter</taxon>
    </lineage>
</organism>
<dbReference type="RefSeq" id="WP_169639848.1">
    <property type="nucleotide sequence ID" value="NZ_CP048788.1"/>
</dbReference>
<proteinExistence type="predicted"/>